<dbReference type="PANTHER" id="PTHR43785">
    <property type="entry name" value="GAMMA-GLUTAMYLPUTRESCINE SYNTHETASE"/>
    <property type="match status" value="1"/>
</dbReference>
<dbReference type="SUPFAM" id="SSF54368">
    <property type="entry name" value="Glutamine synthetase, N-terminal domain"/>
    <property type="match status" value="1"/>
</dbReference>
<evidence type="ECO:0000259" key="9">
    <source>
        <dbReference type="PROSITE" id="PS51987"/>
    </source>
</evidence>
<dbReference type="PROSITE" id="PS00181">
    <property type="entry name" value="GLNA_ATP"/>
    <property type="match status" value="1"/>
</dbReference>
<evidence type="ECO:0000256" key="6">
    <source>
        <dbReference type="PROSITE-ProRule" id="PRU01330"/>
    </source>
</evidence>
<dbReference type="InterPro" id="IPR036651">
    <property type="entry name" value="Gln_synt_N_sf"/>
</dbReference>
<evidence type="ECO:0000256" key="4">
    <source>
        <dbReference type="ARBA" id="ARBA00022840"/>
    </source>
</evidence>
<sequence length="407" mass="45647">MMYTKKDVLDFVNEEDVKFIRLAFFDVKGRQKNISIMPTELERAFEEGIAFDASSIEGFEGPEKSDLFLIPDPSTLAVIPWRPMTGKVVRMFCNIITSEGEPYRKDSRMLLKNACDRLKNECGIELMVGTEIEFYLFKLDENGNPTKVPFDNAGYMDIAPLDHGENIRRDICFTLEQMGFTPEASHHEEGPGQNEIDFRYSDVLTAADNVATFKWIVNTKAAANGLYADFSPKPLAGEAGNGMHINISCHKTGTQSGDDDSEEMNETLNYILAGIFNHIEEITYFLNPVENSYKRLGSAKATKYISWGNGNRSALIRIPSSKNKMRLEVRSPDPECNPYIALTFMIHAAIDGIKNKLSLQPSVEENLFDNRTASRLGLKTLPQSLEEAREVAANSMFVKAVTGDFNL</sequence>
<organism evidence="10 11">
    <name type="scientific">Treponema rectale</name>
    <dbReference type="NCBI Taxonomy" id="744512"/>
    <lineage>
        <taxon>Bacteria</taxon>
        <taxon>Pseudomonadati</taxon>
        <taxon>Spirochaetota</taxon>
        <taxon>Spirochaetia</taxon>
        <taxon>Spirochaetales</taxon>
        <taxon>Treponemataceae</taxon>
        <taxon>Treponema</taxon>
    </lineage>
</organism>
<keyword evidence="3" id="KW-0547">Nucleotide-binding</keyword>
<dbReference type="SMART" id="SM01230">
    <property type="entry name" value="Gln-synt_C"/>
    <property type="match status" value="1"/>
</dbReference>
<comment type="similarity">
    <text evidence="6 7">Belongs to the glutamine synthetase family.</text>
</comment>
<evidence type="ECO:0000256" key="1">
    <source>
        <dbReference type="ARBA" id="ARBA00001946"/>
    </source>
</evidence>
<gene>
    <name evidence="10" type="ORF">DYE49_09560</name>
</gene>
<dbReference type="PROSITE" id="PS51987">
    <property type="entry name" value="GS_CATALYTIC"/>
    <property type="match status" value="1"/>
</dbReference>
<dbReference type="Gene3D" id="3.30.590.10">
    <property type="entry name" value="Glutamine synthetase/guanido kinase, catalytic domain"/>
    <property type="match status" value="1"/>
</dbReference>
<dbReference type="Gene3D" id="3.10.20.70">
    <property type="entry name" value="Glutamine synthetase, N-terminal domain"/>
    <property type="match status" value="1"/>
</dbReference>
<dbReference type="Pfam" id="PF03951">
    <property type="entry name" value="Gln-synt_N"/>
    <property type="match status" value="1"/>
</dbReference>
<dbReference type="GO" id="GO:0005524">
    <property type="term" value="F:ATP binding"/>
    <property type="evidence" value="ECO:0007669"/>
    <property type="project" value="UniProtKB-KW"/>
</dbReference>
<dbReference type="GO" id="GO:0004356">
    <property type="term" value="F:glutamine synthetase activity"/>
    <property type="evidence" value="ECO:0007669"/>
    <property type="project" value="InterPro"/>
</dbReference>
<dbReference type="EMBL" id="CP031517">
    <property type="protein sequence ID" value="QOS40688.1"/>
    <property type="molecule type" value="Genomic_DNA"/>
</dbReference>
<evidence type="ECO:0000256" key="7">
    <source>
        <dbReference type="RuleBase" id="RU000384"/>
    </source>
</evidence>
<feature type="domain" description="GS beta-grasp" evidence="8">
    <location>
        <begin position="15"/>
        <end position="100"/>
    </location>
</feature>
<comment type="cofactor">
    <cofactor evidence="1">
        <name>Mg(2+)</name>
        <dbReference type="ChEBI" id="CHEBI:18420"/>
    </cofactor>
</comment>
<evidence type="ECO:0000256" key="2">
    <source>
        <dbReference type="ARBA" id="ARBA00022598"/>
    </source>
</evidence>
<dbReference type="Pfam" id="PF00120">
    <property type="entry name" value="Gln-synt_C"/>
    <property type="match status" value="1"/>
</dbReference>
<dbReference type="InterPro" id="IPR008147">
    <property type="entry name" value="Gln_synt_N"/>
</dbReference>
<keyword evidence="5" id="KW-0460">Magnesium</keyword>
<dbReference type="AlphaFoldDB" id="A0A7M1XPC9"/>
<evidence type="ECO:0000256" key="5">
    <source>
        <dbReference type="ARBA" id="ARBA00022842"/>
    </source>
</evidence>
<dbReference type="InterPro" id="IPR008146">
    <property type="entry name" value="Gln_synth_cat_dom"/>
</dbReference>
<dbReference type="SUPFAM" id="SSF55931">
    <property type="entry name" value="Glutamine synthetase/guanido kinase"/>
    <property type="match status" value="1"/>
</dbReference>
<dbReference type="Proteomes" id="UP000593591">
    <property type="component" value="Chromosome"/>
</dbReference>
<evidence type="ECO:0000313" key="10">
    <source>
        <dbReference type="EMBL" id="QOS40688.1"/>
    </source>
</evidence>
<evidence type="ECO:0000256" key="3">
    <source>
        <dbReference type="ARBA" id="ARBA00022741"/>
    </source>
</evidence>
<dbReference type="PROSITE" id="PS51986">
    <property type="entry name" value="GS_BETA_GRASP"/>
    <property type="match status" value="1"/>
</dbReference>
<evidence type="ECO:0000259" key="8">
    <source>
        <dbReference type="PROSITE" id="PS51986"/>
    </source>
</evidence>
<name>A0A7M1XPC9_9SPIR</name>
<dbReference type="PANTHER" id="PTHR43785:SF12">
    <property type="entry name" value="TYPE-1 GLUTAMINE SYNTHETASE 2"/>
    <property type="match status" value="1"/>
</dbReference>
<evidence type="ECO:0000313" key="11">
    <source>
        <dbReference type="Proteomes" id="UP000593591"/>
    </source>
</evidence>
<reference evidence="10 11" key="1">
    <citation type="submission" date="2018-08" db="EMBL/GenBank/DDBJ databases">
        <title>The first complete genome of Treponema rectale (CHPAT), a commensal spirochete of the bovine rectum.</title>
        <authorList>
            <person name="Staton G.J."/>
            <person name="Clegg S.R."/>
            <person name="Carter S.D."/>
            <person name="Radford A.D."/>
            <person name="Darby A."/>
            <person name="Hall N."/>
            <person name="Birtles R.J."/>
            <person name="Evans N.J."/>
        </authorList>
    </citation>
    <scope>NUCLEOTIDE SEQUENCE [LARGE SCALE GENOMIC DNA]</scope>
    <source>
        <strain evidence="10 11">CHPA</strain>
    </source>
</reference>
<protein>
    <submittedName>
        <fullName evidence="10">Glutamine synthetase</fullName>
    </submittedName>
</protein>
<dbReference type="KEGG" id="trc:DYE49_09560"/>
<dbReference type="GO" id="GO:0006542">
    <property type="term" value="P:glutamine biosynthetic process"/>
    <property type="evidence" value="ECO:0007669"/>
    <property type="project" value="InterPro"/>
</dbReference>
<feature type="domain" description="GS catalytic" evidence="9">
    <location>
        <begin position="107"/>
        <end position="407"/>
    </location>
</feature>
<proteinExistence type="inferred from homology"/>
<accession>A0A7M1XPC9</accession>
<keyword evidence="4" id="KW-0067">ATP-binding</keyword>
<dbReference type="InterPro" id="IPR027303">
    <property type="entry name" value="Gln_synth_gly_rich_site"/>
</dbReference>
<keyword evidence="2" id="KW-0436">Ligase</keyword>
<dbReference type="InterPro" id="IPR014746">
    <property type="entry name" value="Gln_synth/guanido_kin_cat_dom"/>
</dbReference>